<protein>
    <submittedName>
        <fullName evidence="2">Uncharacterized protein</fullName>
    </submittedName>
</protein>
<dbReference type="EMBL" id="JAFCMP010000526">
    <property type="protein sequence ID" value="KAG5177300.1"/>
    <property type="molecule type" value="Genomic_DNA"/>
</dbReference>
<comment type="caution">
    <text evidence="2">The sequence shown here is derived from an EMBL/GenBank/DDBJ whole genome shotgun (WGS) entry which is preliminary data.</text>
</comment>
<evidence type="ECO:0000313" key="2">
    <source>
        <dbReference type="EMBL" id="KAG5177300.1"/>
    </source>
</evidence>
<name>A0A835YLE4_9STRA</name>
<keyword evidence="3" id="KW-1185">Reference proteome</keyword>
<organism evidence="2 3">
    <name type="scientific">Tribonema minus</name>
    <dbReference type="NCBI Taxonomy" id="303371"/>
    <lineage>
        <taxon>Eukaryota</taxon>
        <taxon>Sar</taxon>
        <taxon>Stramenopiles</taxon>
        <taxon>Ochrophyta</taxon>
        <taxon>PX clade</taxon>
        <taxon>Xanthophyceae</taxon>
        <taxon>Tribonematales</taxon>
        <taxon>Tribonemataceae</taxon>
        <taxon>Tribonema</taxon>
    </lineage>
</organism>
<dbReference type="Proteomes" id="UP000664859">
    <property type="component" value="Unassembled WGS sequence"/>
</dbReference>
<accession>A0A835YLE4</accession>
<evidence type="ECO:0000313" key="3">
    <source>
        <dbReference type="Proteomes" id="UP000664859"/>
    </source>
</evidence>
<proteinExistence type="predicted"/>
<dbReference type="AlphaFoldDB" id="A0A835YLE4"/>
<sequence length="283" mass="30462">MAPLQRQKCQMEVTGPIIYQNYTGEELDHGITLATCPNLKPDLSELPLTKPGTAGERLARSALFRSRVGPPIHYVPLSRNNENHGTVLFTSSTLKPDLSEVPLTKPGTDGERLGRSALFRSRARRPLRDVPVDLAEPNRGTVLCTCPHLQPNMAYSYRTNVAGGRSTERLGVRGGFTPGVVTRAGGPACDVPVAAAPVNRGTVLYTSAALRPDESQELRLKQGTSDERQGRVGSFEHGDAHLRMPTAAEAALWKEAGQKGGRRFAPGHFLAGTTVFAGCVPAY</sequence>
<gene>
    <name evidence="2" type="ORF">JKP88DRAFT_226596</name>
</gene>
<evidence type="ECO:0000256" key="1">
    <source>
        <dbReference type="SAM" id="MobiDB-lite"/>
    </source>
</evidence>
<reference evidence="2" key="1">
    <citation type="submission" date="2021-02" db="EMBL/GenBank/DDBJ databases">
        <title>First Annotated Genome of the Yellow-green Alga Tribonema minus.</title>
        <authorList>
            <person name="Mahan K.M."/>
        </authorList>
    </citation>
    <scope>NUCLEOTIDE SEQUENCE</scope>
    <source>
        <strain evidence="2">UTEX B ZZ1240</strain>
    </source>
</reference>
<feature type="region of interest" description="Disordered" evidence="1">
    <location>
        <begin position="217"/>
        <end position="240"/>
    </location>
</feature>